<comment type="caution">
    <text evidence="2">The sequence shown here is derived from an EMBL/GenBank/DDBJ whole genome shotgun (WGS) entry which is preliminary data.</text>
</comment>
<reference evidence="2 3" key="1">
    <citation type="submission" date="2021-06" db="EMBL/GenBank/DDBJ databases">
        <title>A haploid diamondback moth (Plutella xylostella L.) genome assembly resolves 31 chromosomes and identifies a diamide resistance mutation.</title>
        <authorList>
            <person name="Ward C.M."/>
            <person name="Perry K.D."/>
            <person name="Baker G."/>
            <person name="Powis K."/>
            <person name="Heckel D.G."/>
            <person name="Baxter S.W."/>
        </authorList>
    </citation>
    <scope>NUCLEOTIDE SEQUENCE [LARGE SCALE GENOMIC DNA]</scope>
    <source>
        <strain evidence="2 3">LV</strain>
        <tissue evidence="2">Single pupa</tissue>
    </source>
</reference>
<evidence type="ECO:0000313" key="3">
    <source>
        <dbReference type="Proteomes" id="UP000823941"/>
    </source>
</evidence>
<organism evidence="2 3">
    <name type="scientific">Plutella xylostella</name>
    <name type="common">Diamondback moth</name>
    <name type="synonym">Plutella maculipennis</name>
    <dbReference type="NCBI Taxonomy" id="51655"/>
    <lineage>
        <taxon>Eukaryota</taxon>
        <taxon>Metazoa</taxon>
        <taxon>Ecdysozoa</taxon>
        <taxon>Arthropoda</taxon>
        <taxon>Hexapoda</taxon>
        <taxon>Insecta</taxon>
        <taxon>Pterygota</taxon>
        <taxon>Neoptera</taxon>
        <taxon>Endopterygota</taxon>
        <taxon>Lepidoptera</taxon>
        <taxon>Glossata</taxon>
        <taxon>Ditrysia</taxon>
        <taxon>Yponomeutoidea</taxon>
        <taxon>Plutellidae</taxon>
        <taxon>Plutella</taxon>
    </lineage>
</organism>
<keyword evidence="1" id="KW-1133">Transmembrane helix</keyword>
<keyword evidence="1" id="KW-0812">Transmembrane</keyword>
<evidence type="ECO:0000256" key="1">
    <source>
        <dbReference type="SAM" id="Phobius"/>
    </source>
</evidence>
<accession>A0ABQ7QCH6</accession>
<gene>
    <name evidence="2" type="ORF">JYU34_012928</name>
</gene>
<keyword evidence="3" id="KW-1185">Reference proteome</keyword>
<feature type="transmembrane region" description="Helical" evidence="1">
    <location>
        <begin position="16"/>
        <end position="39"/>
    </location>
</feature>
<name>A0ABQ7QCH6_PLUXY</name>
<protein>
    <submittedName>
        <fullName evidence="2">Uncharacterized protein</fullName>
    </submittedName>
</protein>
<proteinExistence type="predicted"/>
<evidence type="ECO:0000313" key="2">
    <source>
        <dbReference type="EMBL" id="KAG7302936.1"/>
    </source>
</evidence>
<feature type="transmembrane region" description="Helical" evidence="1">
    <location>
        <begin position="143"/>
        <end position="165"/>
    </location>
</feature>
<dbReference type="EMBL" id="JAHIBW010000017">
    <property type="protein sequence ID" value="KAG7302936.1"/>
    <property type="molecule type" value="Genomic_DNA"/>
</dbReference>
<dbReference type="Proteomes" id="UP000823941">
    <property type="component" value="Chromosome 17"/>
</dbReference>
<keyword evidence="1" id="KW-0472">Membrane</keyword>
<sequence>MDAGDAPPDCRVHPSVLYLLGTLLLTSCSTALLCAAIMTEHWEHVGWERAALAARANASGTRLQWLLDEKVAKIEDGSRRNGGGTFLVPMNGGIWTMCVSLDEEELSMLVRAGFPMQPACTNYLASSDYEEPRADWQHRMQNLSISCALVCLIVLGSAALVGTFGVCKHQISAVLVTGVMYLLAGTFALFTLMIIHFKRIQRVSTRGSPTGDDTGDGVIGPRAPAMALLSAREFSTSWSLDLGWGGVALATMTSLLWILLSKIMRYNPISSMLL</sequence>
<feature type="transmembrane region" description="Helical" evidence="1">
    <location>
        <begin position="171"/>
        <end position="197"/>
    </location>
</feature>
<feature type="transmembrane region" description="Helical" evidence="1">
    <location>
        <begin position="242"/>
        <end position="264"/>
    </location>
</feature>
<dbReference type="Gene3D" id="1.20.140.150">
    <property type="match status" value="1"/>
</dbReference>